<evidence type="ECO:0000313" key="4">
    <source>
        <dbReference type="Proteomes" id="UP000199612"/>
    </source>
</evidence>
<dbReference type="RefSeq" id="WP_091528757.1">
    <property type="nucleotide sequence ID" value="NZ_FOLT01000003.1"/>
</dbReference>
<dbReference type="EMBL" id="FOLT01000003">
    <property type="protein sequence ID" value="SFC09454.1"/>
    <property type="molecule type" value="Genomic_DNA"/>
</dbReference>
<proteinExistence type="predicted"/>
<keyword evidence="4" id="KW-1185">Reference proteome</keyword>
<dbReference type="InterPro" id="IPR027417">
    <property type="entry name" value="P-loop_NTPase"/>
</dbReference>
<feature type="coiled-coil region" evidence="1">
    <location>
        <begin position="795"/>
        <end position="829"/>
    </location>
</feature>
<evidence type="ECO:0000313" key="3">
    <source>
        <dbReference type="EMBL" id="SFC09454.1"/>
    </source>
</evidence>
<dbReference type="NCBIfam" id="TIGR02680">
    <property type="entry name" value="TIGR02680 family protein"/>
    <property type="match status" value="1"/>
</dbReference>
<feature type="coiled-coil region" evidence="1">
    <location>
        <begin position="237"/>
        <end position="264"/>
    </location>
</feature>
<feature type="coiled-coil region" evidence="1">
    <location>
        <begin position="744"/>
        <end position="771"/>
    </location>
</feature>
<name>A0A1I1GD51_9LACT</name>
<dbReference type="Proteomes" id="UP000199612">
    <property type="component" value="Unassembled WGS sequence"/>
</dbReference>
<protein>
    <submittedName>
        <fullName evidence="3">TIGR02680 family protein</fullName>
    </submittedName>
</protein>
<keyword evidence="1" id="KW-0175">Coiled coil</keyword>
<feature type="coiled-coil region" evidence="1">
    <location>
        <begin position="304"/>
        <end position="374"/>
    </location>
</feature>
<sequence>MESTKNKWQINRAGLFNYWYYEDEVFDFAGGKLLLRGNNGAGKSVTMQSFLPVLLDGSTRPERLDPFNSRARRMEDYLLGEKEVSGLDERTGYLYMEFKKNKTDQYMTIGIGLNARRGKPLNFWGFVLTDNRRVGKDILLYKVEKNEGREEKIPLSRIQLRNQVGEGGHVVETRKEYAGLVNQYIFGYESIEEYEDLIKLLIQLRSPKLSKEFKPSVIFEILEEALPPLSDEDLRYLSDTIEHMDQTKQQLEQSERESEAVTAINKVYTTYNQKVLYDQAKGYREAVSNHEQAEAERLAILSKTAELNAHISELNQEISDHEDEKDTADKQRTRLIQHEIWNLEKEKQDDLKKLQRLTDRLGNLKTRYSFEQKKERVTRDVLDQTELSIKRIKESLADSLDSLSDDASRAGFSETHSINEEDFKANTESPFQFNAWVNQAEKHYSYLQKTVEELREFESLKNQHTEKDSELGKAKLELDRKRDEEKDWESWLSEEKQKQLNAIHEWLAEADYLHLSEEKIQHVSRALDRLFVDTRYEQIEAPIRDAVSAFESDKLRTLAELETRKNAEQQLKNDRESELSEWKNRKDPDPDTHPLTKEARIKLKDQGIRAVPLYNAVEFHEGVPEATQNRLEAALIETGLLDALITAEGIEVEHDRVLRPDPQLMAYTLADFLKPDLDTASEVTESQVDDVLRSILIDDSSSKVLSLSEDGRYTIGPLVGHAVPVESVRFIGSHARERYREEQIVRIQKELKESQIRLDELDIKMNENRQAIVQAKAHLLDFPDDEDLSEGYSNLLSVQLRIERLDENVNDLSETLKAISAAIRSLKVKLDRQTISDGLQLDLMVYVKALDTMRLYEKGLAELKGTHLQLINHYEKRSDLTEKLIELEGTLLDIKDETATYQRDIDRLEKEIEQIEEQMAKEGVQDIKDQIQATLRKLSELDDLLKSKQEERTRKETELTFTSDQIVEKESQQTFWNKMKIAWAQTFSEESKRNVHSIERNDQSLEAYADTILLSLDHLSKQEISQLSGSLSRKRNDHQDNLIEYGPVQRTVYSDIPDWMNEAISGSHAIYVERWKNARSRELVELHLQGKRVSPYLVADHLKSERERQQVYLDKQDRKLYEEILFQSVGNKLRARIGRAERWVEEMKALMESRNDSSGLLFSIRWKPRTAETEDEMDTKDLLSLLRQKAELLSEEDIAKVTTHFRTKISRAKALMKEGTEMQTLLQVLKQVLDYRNWFSFELSYQRTGDGRKRQLTDNQFYKFSGGEKARAMYIPLFIASYSRYLEASDEAPFILSMDEAFAGVDDHNIADLFEVLEELGFNYIINSQGLWGDYPTVTELAISELFRPQNADHVAVIRYVWDGSKRRLIAHEES</sequence>
<dbReference type="OrthoDB" id="9776649at2"/>
<evidence type="ECO:0000256" key="1">
    <source>
        <dbReference type="SAM" id="Coils"/>
    </source>
</evidence>
<feature type="coiled-coil region" evidence="1">
    <location>
        <begin position="877"/>
        <end position="958"/>
    </location>
</feature>
<feature type="region of interest" description="Disordered" evidence="2">
    <location>
        <begin position="566"/>
        <end position="596"/>
    </location>
</feature>
<dbReference type="InterPro" id="IPR013496">
    <property type="entry name" value="CHP02680"/>
</dbReference>
<dbReference type="Gene3D" id="3.40.50.300">
    <property type="entry name" value="P-loop containing nucleotide triphosphate hydrolases"/>
    <property type="match status" value="1"/>
</dbReference>
<dbReference type="STRING" id="753702.SAMN04488102_10316"/>
<reference evidence="4" key="1">
    <citation type="submission" date="2016-10" db="EMBL/GenBank/DDBJ databases">
        <authorList>
            <person name="Varghese N."/>
            <person name="Submissions S."/>
        </authorList>
    </citation>
    <scope>NUCLEOTIDE SEQUENCE [LARGE SCALE GENOMIC DNA]</scope>
    <source>
        <strain evidence="4">DSM 23664</strain>
    </source>
</reference>
<gene>
    <name evidence="3" type="ORF">SAMN04488102_10316</name>
</gene>
<evidence type="ECO:0000256" key="2">
    <source>
        <dbReference type="SAM" id="MobiDB-lite"/>
    </source>
</evidence>
<dbReference type="SUPFAM" id="SSF52540">
    <property type="entry name" value="P-loop containing nucleoside triphosphate hydrolases"/>
    <property type="match status" value="1"/>
</dbReference>
<dbReference type="Pfam" id="PF13558">
    <property type="entry name" value="SbcC_Walker_B"/>
    <property type="match status" value="1"/>
</dbReference>
<accession>A0A1I1GD51</accession>
<organism evidence="3 4">
    <name type="scientific">Alkalibacterium subtropicum</name>
    <dbReference type="NCBI Taxonomy" id="753702"/>
    <lineage>
        <taxon>Bacteria</taxon>
        <taxon>Bacillati</taxon>
        <taxon>Bacillota</taxon>
        <taxon>Bacilli</taxon>
        <taxon>Lactobacillales</taxon>
        <taxon>Carnobacteriaceae</taxon>
        <taxon>Alkalibacterium</taxon>
    </lineage>
</organism>